<evidence type="ECO:0000313" key="1">
    <source>
        <dbReference type="EMBL" id="POE25835.1"/>
    </source>
</evidence>
<evidence type="ECO:0000313" key="2">
    <source>
        <dbReference type="Proteomes" id="UP000237274"/>
    </source>
</evidence>
<comment type="caution">
    <text evidence="1">The sequence shown here is derived from an EMBL/GenBank/DDBJ whole genome shotgun (WGS) entry which is preliminary data.</text>
</comment>
<dbReference type="EMBL" id="MTAO01000009">
    <property type="protein sequence ID" value="POE25835.1"/>
    <property type="molecule type" value="Genomic_DNA"/>
</dbReference>
<dbReference type="AlphaFoldDB" id="A0ABD6VMV3"/>
<proteinExistence type="predicted"/>
<protein>
    <submittedName>
        <fullName evidence="1">Uncharacterized protein</fullName>
    </submittedName>
</protein>
<reference evidence="1 2" key="1">
    <citation type="submission" date="2017-01" db="EMBL/GenBank/DDBJ databases">
        <title>Comparative Genomics of 38 Pectobacterium strains comprising three species revealed the characteristics of Pectobacterium carotovorum.</title>
        <authorList>
            <person name="Xie H."/>
            <person name="Ma Y."/>
            <person name="Li X."/>
        </authorList>
    </citation>
    <scope>NUCLEOTIDE SEQUENCE [LARGE SCALE GENOMIC DNA]</scope>
    <source>
        <strain evidence="1 2">Q142</strain>
    </source>
</reference>
<gene>
    <name evidence="1" type="ORF">BV926_14140</name>
</gene>
<name>A0ABD6VMV3_9GAMM</name>
<sequence>MWLLGVFFDPAHIFTNLVSKKIKMMQGKVDTIFHNIILKKKNRCFINIEVVINFATPSLLMWNGKRKVGST</sequence>
<dbReference type="Proteomes" id="UP000237274">
    <property type="component" value="Unassembled WGS sequence"/>
</dbReference>
<accession>A0ABD6VMV3</accession>
<organism evidence="1 2">
    <name type="scientific">Pectobacterium odoriferum</name>
    <dbReference type="NCBI Taxonomy" id="78398"/>
    <lineage>
        <taxon>Bacteria</taxon>
        <taxon>Pseudomonadati</taxon>
        <taxon>Pseudomonadota</taxon>
        <taxon>Gammaproteobacteria</taxon>
        <taxon>Enterobacterales</taxon>
        <taxon>Pectobacteriaceae</taxon>
        <taxon>Pectobacterium</taxon>
    </lineage>
</organism>